<dbReference type="InterPro" id="IPR027417">
    <property type="entry name" value="P-loop_NTPase"/>
</dbReference>
<dbReference type="RefSeq" id="WP_042029831.1">
    <property type="nucleotide sequence ID" value="NZ_CAWMFX010000008.1"/>
</dbReference>
<name>A0A7T4A7Z4_AERJA</name>
<reference evidence="2 3" key="1">
    <citation type="submission" date="2020-12" db="EMBL/GenBank/DDBJ databases">
        <title>FDA dAtabase for Regulatory Grade micrObial Sequences (FDA-ARGOS): Supporting development and validation of Infectious Disease Dx tests.</title>
        <authorList>
            <person name="Sproer C."/>
            <person name="Gronow S."/>
            <person name="Severitt S."/>
            <person name="Schroder I."/>
            <person name="Tallon L."/>
            <person name="Sadzewicz L."/>
            <person name="Zhao X."/>
            <person name="Boylan J."/>
            <person name="Ott S."/>
            <person name="Bowen H."/>
            <person name="Vavikolanu K."/>
            <person name="Mehta A."/>
            <person name="Aluvathingal J."/>
            <person name="Nadendla S."/>
            <person name="Lowell S."/>
            <person name="Myers T."/>
            <person name="Yan Y."/>
            <person name="Sichtig H."/>
        </authorList>
    </citation>
    <scope>NUCLEOTIDE SEQUENCE [LARGE SCALE GENOMIC DNA]</scope>
    <source>
        <strain evidence="2 3">FDAARGOS_986</strain>
    </source>
</reference>
<dbReference type="PIRSF" id="PIRSF029347">
    <property type="entry name" value="RecF"/>
    <property type="match status" value="1"/>
</dbReference>
<evidence type="ECO:0000313" key="3">
    <source>
        <dbReference type="Proteomes" id="UP000595481"/>
    </source>
</evidence>
<gene>
    <name evidence="2" type="ORF">I6H43_15775</name>
</gene>
<organism evidence="2 3">
    <name type="scientific">Aeromonas jandaei</name>
    <dbReference type="NCBI Taxonomy" id="650"/>
    <lineage>
        <taxon>Bacteria</taxon>
        <taxon>Pseudomonadati</taxon>
        <taxon>Pseudomonadota</taxon>
        <taxon>Gammaproteobacteria</taxon>
        <taxon>Aeromonadales</taxon>
        <taxon>Aeromonadaceae</taxon>
        <taxon>Aeromonas</taxon>
    </lineage>
</organism>
<dbReference type="Pfam" id="PF13304">
    <property type="entry name" value="AAA_21"/>
    <property type="match status" value="1"/>
</dbReference>
<keyword evidence="3" id="KW-1185">Reference proteome</keyword>
<proteinExistence type="predicted"/>
<protein>
    <submittedName>
        <fullName evidence="2">AAA family ATPase</fullName>
    </submittedName>
</protein>
<dbReference type="GeneID" id="69552765"/>
<feature type="domain" description="ATPase AAA-type core" evidence="1">
    <location>
        <begin position="184"/>
        <end position="336"/>
    </location>
</feature>
<dbReference type="PANTHER" id="PTHR32182">
    <property type="entry name" value="DNA REPLICATION AND REPAIR PROTEIN RECF"/>
    <property type="match status" value="1"/>
</dbReference>
<dbReference type="Gene3D" id="3.40.50.300">
    <property type="entry name" value="P-loop containing nucleotide triphosphate hydrolases"/>
    <property type="match status" value="2"/>
</dbReference>
<evidence type="ECO:0000259" key="1">
    <source>
        <dbReference type="Pfam" id="PF13304"/>
    </source>
</evidence>
<accession>A0A7T4A7Z4</accession>
<dbReference type="Proteomes" id="UP000595481">
    <property type="component" value="Chromosome"/>
</dbReference>
<evidence type="ECO:0000313" key="2">
    <source>
        <dbReference type="EMBL" id="QQB18988.1"/>
    </source>
</evidence>
<dbReference type="PANTHER" id="PTHR32182:SF25">
    <property type="entry name" value="SLR1056 PROTEIN"/>
    <property type="match status" value="1"/>
</dbReference>
<dbReference type="InterPro" id="IPR014555">
    <property type="entry name" value="RecF-like"/>
</dbReference>
<dbReference type="SUPFAM" id="SSF52540">
    <property type="entry name" value="P-loop containing nucleoside triphosphate hydrolases"/>
    <property type="match status" value="1"/>
</dbReference>
<dbReference type="InterPro" id="IPR003959">
    <property type="entry name" value="ATPase_AAA_core"/>
</dbReference>
<dbReference type="EMBL" id="CP066092">
    <property type="protein sequence ID" value="QQB18988.1"/>
    <property type="molecule type" value="Genomic_DNA"/>
</dbReference>
<sequence>MLSEIWIRGYRSVRKLSMPLGRINLVQGANGCGKSNLYNAIHLLASAASGELARAICAEGGISQTMWAGGLRPGDRADAPKRIILGMQADLFGYELQIGLPPPPVSPYFAFDPEIKQEEAWLGERRSPSNRLLMRRNQAVKVLGIDGDKVDYAPGMLPHESVFGHLAEPERYPELARLRHLLNQWRFYHHFDIAPGSPLRSPQPAIRTPVLSHDGRDLAAAFATIVEIGDARLLHDILARAFPDASFHVGNSEAGLEMMMTREGLRRPLRARELSDGTLRLLCLTVALLSPRPAPLVVLNEPESSLHPDMLPALGRLIGEASRHSQLWVTTHSPVLAQAIEAHAPCRHIPLQMINGETCLHDPARREWRFDED</sequence>